<dbReference type="Pfam" id="PF19044">
    <property type="entry name" value="P-loop_TraG"/>
    <property type="match status" value="1"/>
</dbReference>
<name>A0A1G7EQ98_9SPHI</name>
<feature type="compositionally biased region" description="Basic and acidic residues" evidence="1">
    <location>
        <begin position="807"/>
        <end position="820"/>
    </location>
</feature>
<dbReference type="NCBIfam" id="TIGR03783">
    <property type="entry name" value="Bac_Flav_CT_G"/>
    <property type="match status" value="1"/>
</dbReference>
<feature type="region of interest" description="Disordered" evidence="1">
    <location>
        <begin position="806"/>
        <end position="844"/>
    </location>
</feature>
<gene>
    <name evidence="4" type="ORF">SAMN05216464_108120</name>
</gene>
<evidence type="ECO:0000259" key="3">
    <source>
        <dbReference type="Pfam" id="PF19044"/>
    </source>
</evidence>
<dbReference type="InterPro" id="IPR024451">
    <property type="entry name" value="TraG_N_Bacteroidetes"/>
</dbReference>
<evidence type="ECO:0000313" key="4">
    <source>
        <dbReference type="EMBL" id="SDE65870.1"/>
    </source>
</evidence>
<dbReference type="SUPFAM" id="SSF52540">
    <property type="entry name" value="P-loop containing nucleoside triphosphate hydrolases"/>
    <property type="match status" value="1"/>
</dbReference>
<dbReference type="STRING" id="1391627.SAMN05216464_108120"/>
<dbReference type="EMBL" id="FNAI01000008">
    <property type="protein sequence ID" value="SDE65870.1"/>
    <property type="molecule type" value="Genomic_DNA"/>
</dbReference>
<dbReference type="InterPro" id="IPR027417">
    <property type="entry name" value="P-loop_NTPase"/>
</dbReference>
<accession>A0A1G7EQ98</accession>
<keyword evidence="5" id="KW-1185">Reference proteome</keyword>
<sequence length="844" mass="94972">MTPIAKIFPIYKVQHDALISAWGDITVVYQVSLPDIFTLSGADYETFHQSFIRAIRVLPKHSIFHKKDVYTRQKYAGSGTEQSFLADAAERHFSGRQYLDHVCYILLTKKAEDRKACSSALSGLMRKSIVPKQLTDAKLFPAFLEKTGQFERILSDSGLIGLRKLSGDELAGTADQAGLLESYCFNLGAGERPVIKDVHLKERLQVGDQIGQLFTLGDAEDLPALCGSRIDYGKYSTDRTRFSVGFTSGLGLLLDCDHTYNQYIFIEDAQKTLKGLEAKKRRLQSLSAYSRENAIARDATNDFLNEAISQARLPVKAHFNVIAWTDDRERLQEIRNQVSSAMAQIGATAKQESDGAGQIWWSGIPGNAADFPMNDSFDTFLEQATCFLNLESNYSSDPPESGIRFCDRLSGKPVYADLFDAPREKGITSNMGMLVCGTSGGGKSMTVNHILRTLYDQGAHCVTVDIGGSYKGLCELVGGYYFTYEESNPIQFNPFYLPEGQTLDTEKKESLKALLVTLWKQEDQALIRSEYVALSNALSGYYRHLAERTELFPCFDTFYEYLENEYTEVLKAHKVRDIDFDMGSFLYVLRPYYKGGEFDYLLNARENLDLLGQRFVVIELDQIKEHPILFPVVTLIVMEMFLSKMRKLKGIRKVLTVDEAWKAIANSGMAGFLQYAFKTIRKFNGVPVVVTQELDDLISSPIIKDAIINNADIKIMMDMRKFMHKFDKLQDTLGLSDKAKTILLSVNKDNREIFVDIGGQVMKVYKNELCAEEYLAFTTEGRERVRVQQAAIEHGSMQQGIIALAAESRERSGERSERSPKTSNLQSINKKSENHENNPFNAAA</sequence>
<protein>
    <submittedName>
        <fullName evidence="4">Bacteroides conjugation system ATPase, TraG family</fullName>
    </submittedName>
</protein>
<dbReference type="InterPro" id="IPR043964">
    <property type="entry name" value="P-loop_TraG"/>
</dbReference>
<dbReference type="InterPro" id="IPR053155">
    <property type="entry name" value="F-pilin_assembly_TraC"/>
</dbReference>
<dbReference type="OrthoDB" id="596266at2"/>
<feature type="domain" description="TraG N-terminal Bacteroidetes" evidence="2">
    <location>
        <begin position="4"/>
        <end position="48"/>
    </location>
</feature>
<evidence type="ECO:0000259" key="2">
    <source>
        <dbReference type="Pfam" id="PF12991"/>
    </source>
</evidence>
<dbReference type="Gene3D" id="3.40.50.300">
    <property type="entry name" value="P-loop containing nucleotide triphosphate hydrolases"/>
    <property type="match status" value="1"/>
</dbReference>
<evidence type="ECO:0000256" key="1">
    <source>
        <dbReference type="SAM" id="MobiDB-lite"/>
    </source>
</evidence>
<reference evidence="4 5" key="1">
    <citation type="submission" date="2016-10" db="EMBL/GenBank/DDBJ databases">
        <authorList>
            <person name="de Groot N.N."/>
        </authorList>
    </citation>
    <scope>NUCLEOTIDE SEQUENCE [LARGE SCALE GENOMIC DNA]</scope>
    <source>
        <strain evidence="4 5">47C3B</strain>
    </source>
</reference>
<proteinExistence type="predicted"/>
<evidence type="ECO:0000313" key="5">
    <source>
        <dbReference type="Proteomes" id="UP000199072"/>
    </source>
</evidence>
<feature type="domain" description="TraG P-loop" evidence="3">
    <location>
        <begin position="402"/>
        <end position="807"/>
    </location>
</feature>
<dbReference type="Proteomes" id="UP000199072">
    <property type="component" value="Unassembled WGS sequence"/>
</dbReference>
<dbReference type="Pfam" id="PF12991">
    <property type="entry name" value="DUF3875"/>
    <property type="match status" value="1"/>
</dbReference>
<dbReference type="PANTHER" id="PTHR38467">
    <property type="match status" value="1"/>
</dbReference>
<dbReference type="RefSeq" id="WP_091150979.1">
    <property type="nucleotide sequence ID" value="NZ_FNAI01000008.1"/>
</dbReference>
<dbReference type="Gene3D" id="1.10.8.730">
    <property type="match status" value="1"/>
</dbReference>
<organism evidence="4 5">
    <name type="scientific">Mucilaginibacter pineti</name>
    <dbReference type="NCBI Taxonomy" id="1391627"/>
    <lineage>
        <taxon>Bacteria</taxon>
        <taxon>Pseudomonadati</taxon>
        <taxon>Bacteroidota</taxon>
        <taxon>Sphingobacteriia</taxon>
        <taxon>Sphingobacteriales</taxon>
        <taxon>Sphingobacteriaceae</taxon>
        <taxon>Mucilaginibacter</taxon>
    </lineage>
</organism>
<dbReference type="PANTHER" id="PTHR38467:SF1">
    <property type="entry name" value="CONJUGATIVE TRANSFER: ASSEMBLY"/>
    <property type="match status" value="1"/>
</dbReference>
<dbReference type="AlphaFoldDB" id="A0A1G7EQ98"/>
<dbReference type="InterPro" id="IPR022509">
    <property type="entry name" value="Conjugation_ATPase_TraG"/>
</dbReference>